<dbReference type="InterPro" id="IPR001296">
    <property type="entry name" value="Glyco_trans_1"/>
</dbReference>
<accession>A0ABW2CLL5</accession>
<comment type="caution">
    <text evidence="6">The sequence shown here is derived from an EMBL/GenBank/DDBJ whole genome shotgun (WGS) entry which is preliminary data.</text>
</comment>
<evidence type="ECO:0000313" key="6">
    <source>
        <dbReference type="EMBL" id="MFC6882160.1"/>
    </source>
</evidence>
<dbReference type="Pfam" id="PF00534">
    <property type="entry name" value="Glycos_transf_1"/>
    <property type="match status" value="1"/>
</dbReference>
<dbReference type="Gene3D" id="3.40.50.2000">
    <property type="entry name" value="Glycogen Phosphorylase B"/>
    <property type="match status" value="2"/>
</dbReference>
<feature type="region of interest" description="Disordered" evidence="3">
    <location>
        <begin position="396"/>
        <end position="445"/>
    </location>
</feature>
<dbReference type="PANTHER" id="PTHR45947:SF3">
    <property type="entry name" value="SULFOQUINOVOSYL TRANSFERASE SQD2"/>
    <property type="match status" value="1"/>
</dbReference>
<keyword evidence="7" id="KW-1185">Reference proteome</keyword>
<dbReference type="InterPro" id="IPR050194">
    <property type="entry name" value="Glycosyltransferase_grp1"/>
</dbReference>
<feature type="compositionally biased region" description="Acidic residues" evidence="3">
    <location>
        <begin position="398"/>
        <end position="417"/>
    </location>
</feature>
<dbReference type="Pfam" id="PF13439">
    <property type="entry name" value="Glyco_transf_4"/>
    <property type="match status" value="1"/>
</dbReference>
<evidence type="ECO:0000256" key="2">
    <source>
        <dbReference type="ARBA" id="ARBA00022679"/>
    </source>
</evidence>
<dbReference type="SUPFAM" id="SSF53756">
    <property type="entry name" value="UDP-Glycosyltransferase/glycogen phosphorylase"/>
    <property type="match status" value="1"/>
</dbReference>
<name>A0ABW2CLL5_9ACTN</name>
<feature type="domain" description="Glycosyltransferase subfamily 4-like N-terminal" evidence="5">
    <location>
        <begin position="24"/>
        <end position="198"/>
    </location>
</feature>
<proteinExistence type="predicted"/>
<sequence>MQHQPLNIALVSASDLDGEHASTIHVRELARALARPSRDYEQGNHVTVFARRQDGAARTRTRLGPGAALQYIDAGPARPLRDAEALDHVRDFADGLRRRWSGAGRPDVVHAHGWVAGLAACAVARELDIPFVQSNHGLALSERRAGRPVHPARARLEKAIGRGSDAVLAGHSDEADEAVRMGVPRKKIAVVPYGVDAEQFAQNGPAMPRGDRERLVMVCRDLEAGDVATAVRALAHVPDAELAVAGGPAREDLENDPVVHRLRLLAKELHVADRVIFLGRLPRRSVPKLLRTARLALCLSPHQPSPTAPLEAMACGVPVVATPAGGSADEVLDKITGLHVPAGRPVAIAREIRRLLAEETTLHGYSIAAGDRARSRYSWDRVAAETLRQYARLLPEPVVEEDPAEAAADEADADAESASDTASGEEFGEDAAAADRSGLAGALMS</sequence>
<gene>
    <name evidence="6" type="ORF">ACFQKB_20575</name>
</gene>
<protein>
    <submittedName>
        <fullName evidence="6">Glycosyltransferase</fullName>
    </submittedName>
</protein>
<evidence type="ECO:0000259" key="5">
    <source>
        <dbReference type="Pfam" id="PF13439"/>
    </source>
</evidence>
<organism evidence="6 7">
    <name type="scientific">Actinomadura yumaensis</name>
    <dbReference type="NCBI Taxonomy" id="111807"/>
    <lineage>
        <taxon>Bacteria</taxon>
        <taxon>Bacillati</taxon>
        <taxon>Actinomycetota</taxon>
        <taxon>Actinomycetes</taxon>
        <taxon>Streptosporangiales</taxon>
        <taxon>Thermomonosporaceae</taxon>
        <taxon>Actinomadura</taxon>
    </lineage>
</organism>
<dbReference type="EMBL" id="JBHSXS010000011">
    <property type="protein sequence ID" value="MFC6882160.1"/>
    <property type="molecule type" value="Genomic_DNA"/>
</dbReference>
<dbReference type="PANTHER" id="PTHR45947">
    <property type="entry name" value="SULFOQUINOVOSYL TRANSFERASE SQD2"/>
    <property type="match status" value="1"/>
</dbReference>
<evidence type="ECO:0000256" key="3">
    <source>
        <dbReference type="SAM" id="MobiDB-lite"/>
    </source>
</evidence>
<evidence type="ECO:0000256" key="1">
    <source>
        <dbReference type="ARBA" id="ARBA00022676"/>
    </source>
</evidence>
<feature type="compositionally biased region" description="Low complexity" evidence="3">
    <location>
        <begin position="418"/>
        <end position="445"/>
    </location>
</feature>
<reference evidence="7" key="1">
    <citation type="journal article" date="2019" name="Int. J. Syst. Evol. Microbiol.">
        <title>The Global Catalogue of Microorganisms (GCM) 10K type strain sequencing project: providing services to taxonomists for standard genome sequencing and annotation.</title>
        <authorList>
            <consortium name="The Broad Institute Genomics Platform"/>
            <consortium name="The Broad Institute Genome Sequencing Center for Infectious Disease"/>
            <person name="Wu L."/>
            <person name="Ma J."/>
        </authorList>
    </citation>
    <scope>NUCLEOTIDE SEQUENCE [LARGE SCALE GENOMIC DNA]</scope>
    <source>
        <strain evidence="7">JCM 3369</strain>
    </source>
</reference>
<dbReference type="Proteomes" id="UP001596380">
    <property type="component" value="Unassembled WGS sequence"/>
</dbReference>
<dbReference type="InterPro" id="IPR028098">
    <property type="entry name" value="Glyco_trans_4-like_N"/>
</dbReference>
<evidence type="ECO:0000313" key="7">
    <source>
        <dbReference type="Proteomes" id="UP001596380"/>
    </source>
</evidence>
<feature type="domain" description="Glycosyl transferase family 1" evidence="4">
    <location>
        <begin position="211"/>
        <end position="363"/>
    </location>
</feature>
<keyword evidence="2" id="KW-0808">Transferase</keyword>
<keyword evidence="1" id="KW-0328">Glycosyltransferase</keyword>
<evidence type="ECO:0000259" key="4">
    <source>
        <dbReference type="Pfam" id="PF00534"/>
    </source>
</evidence>
<dbReference type="RefSeq" id="WP_378063448.1">
    <property type="nucleotide sequence ID" value="NZ_JBHSXS010000011.1"/>
</dbReference>